<keyword evidence="1" id="KW-0812">Transmembrane</keyword>
<name>A0ABP6UPQ3_9FLAO</name>
<sequence>MSIDFLRLVFDMGLVVLIWLVQLVIYPSFSYLSKQELILWHEKYTIRIGCVVMPLMLSQLVLAIIQFSRKPELYSSASLVLITLVWSSTFLQFVPIHKKISNRRIDKKLLNKLVKLNWIRTSLWTIIFLWTLYKCIDHT</sequence>
<feature type="transmembrane region" description="Helical" evidence="1">
    <location>
        <begin position="73"/>
        <end position="96"/>
    </location>
</feature>
<dbReference type="Proteomes" id="UP001500459">
    <property type="component" value="Unassembled WGS sequence"/>
</dbReference>
<evidence type="ECO:0008006" key="4">
    <source>
        <dbReference type="Google" id="ProtNLM"/>
    </source>
</evidence>
<dbReference type="RefSeq" id="WP_344929162.1">
    <property type="nucleotide sequence ID" value="NZ_BAABCW010000015.1"/>
</dbReference>
<dbReference type="EMBL" id="BAABCW010000015">
    <property type="protein sequence ID" value="GAA3515686.1"/>
    <property type="molecule type" value="Genomic_DNA"/>
</dbReference>
<keyword evidence="1" id="KW-0472">Membrane</keyword>
<evidence type="ECO:0000313" key="3">
    <source>
        <dbReference type="Proteomes" id="UP001500459"/>
    </source>
</evidence>
<comment type="caution">
    <text evidence="2">The sequence shown here is derived from an EMBL/GenBank/DDBJ whole genome shotgun (WGS) entry which is preliminary data.</text>
</comment>
<feature type="transmembrane region" description="Helical" evidence="1">
    <location>
        <begin position="44"/>
        <end position="67"/>
    </location>
</feature>
<accession>A0ABP6UPQ3</accession>
<gene>
    <name evidence="2" type="ORF">GCM10022393_32050</name>
</gene>
<reference evidence="3" key="1">
    <citation type="journal article" date="2019" name="Int. J. Syst. Evol. Microbiol.">
        <title>The Global Catalogue of Microorganisms (GCM) 10K type strain sequencing project: providing services to taxonomists for standard genome sequencing and annotation.</title>
        <authorList>
            <consortium name="The Broad Institute Genomics Platform"/>
            <consortium name="The Broad Institute Genome Sequencing Center for Infectious Disease"/>
            <person name="Wu L."/>
            <person name="Ma J."/>
        </authorList>
    </citation>
    <scope>NUCLEOTIDE SEQUENCE [LARGE SCALE GENOMIC DNA]</scope>
    <source>
        <strain evidence="3">JCM 17106</strain>
    </source>
</reference>
<organism evidence="2 3">
    <name type="scientific">Aquimarina addita</name>
    <dbReference type="NCBI Taxonomy" id="870485"/>
    <lineage>
        <taxon>Bacteria</taxon>
        <taxon>Pseudomonadati</taxon>
        <taxon>Bacteroidota</taxon>
        <taxon>Flavobacteriia</taxon>
        <taxon>Flavobacteriales</taxon>
        <taxon>Flavobacteriaceae</taxon>
        <taxon>Aquimarina</taxon>
    </lineage>
</organism>
<keyword evidence="3" id="KW-1185">Reference proteome</keyword>
<evidence type="ECO:0000313" key="2">
    <source>
        <dbReference type="EMBL" id="GAA3515686.1"/>
    </source>
</evidence>
<feature type="transmembrane region" description="Helical" evidence="1">
    <location>
        <begin position="12"/>
        <end position="32"/>
    </location>
</feature>
<proteinExistence type="predicted"/>
<protein>
    <recommendedName>
        <fullName evidence="4">DUF4149 domain-containing protein</fullName>
    </recommendedName>
</protein>
<feature type="transmembrane region" description="Helical" evidence="1">
    <location>
        <begin position="117"/>
        <end position="133"/>
    </location>
</feature>
<keyword evidence="1" id="KW-1133">Transmembrane helix</keyword>
<evidence type="ECO:0000256" key="1">
    <source>
        <dbReference type="SAM" id="Phobius"/>
    </source>
</evidence>